<keyword evidence="2" id="KW-0677">Repeat</keyword>
<proteinExistence type="predicted"/>
<dbReference type="PANTHER" id="PTHR14224:SF108">
    <property type="entry name" value="PRAME LIKE 11-RELATED"/>
    <property type="match status" value="1"/>
</dbReference>
<gene>
    <name evidence="3" type="ORF">U0070_005784</name>
</gene>
<organism evidence="3 4">
    <name type="scientific">Myodes glareolus</name>
    <name type="common">Bank vole</name>
    <name type="synonym">Clethrionomys glareolus</name>
    <dbReference type="NCBI Taxonomy" id="447135"/>
    <lineage>
        <taxon>Eukaryota</taxon>
        <taxon>Metazoa</taxon>
        <taxon>Chordata</taxon>
        <taxon>Craniata</taxon>
        <taxon>Vertebrata</taxon>
        <taxon>Euteleostomi</taxon>
        <taxon>Mammalia</taxon>
        <taxon>Eutheria</taxon>
        <taxon>Euarchontoglires</taxon>
        <taxon>Glires</taxon>
        <taxon>Rodentia</taxon>
        <taxon>Myomorpha</taxon>
        <taxon>Muroidea</taxon>
        <taxon>Cricetidae</taxon>
        <taxon>Arvicolinae</taxon>
        <taxon>Myodes</taxon>
    </lineage>
</organism>
<dbReference type="EMBL" id="JBBHLL010001282">
    <property type="protein sequence ID" value="KAK7796259.1"/>
    <property type="molecule type" value="Genomic_DNA"/>
</dbReference>
<dbReference type="AlphaFoldDB" id="A0AAW0H3L9"/>
<dbReference type="Proteomes" id="UP001488838">
    <property type="component" value="Unassembled WGS sequence"/>
</dbReference>
<accession>A0AAW0H3L9</accession>
<evidence type="ECO:0000313" key="3">
    <source>
        <dbReference type="EMBL" id="KAK7796259.1"/>
    </source>
</evidence>
<reference evidence="3 4" key="1">
    <citation type="journal article" date="2023" name="bioRxiv">
        <title>Conserved and derived expression patterns and positive selection on dental genes reveal complex evolutionary context of ever-growing rodent molars.</title>
        <authorList>
            <person name="Calamari Z.T."/>
            <person name="Song A."/>
            <person name="Cohen E."/>
            <person name="Akter M."/>
            <person name="Roy R.D."/>
            <person name="Hallikas O."/>
            <person name="Christensen M.M."/>
            <person name="Li P."/>
            <person name="Marangoni P."/>
            <person name="Jernvall J."/>
            <person name="Klein O.D."/>
        </authorList>
    </citation>
    <scope>NUCLEOTIDE SEQUENCE [LARGE SCALE GENOMIC DNA]</scope>
    <source>
        <strain evidence="3">V071</strain>
    </source>
</reference>
<keyword evidence="4" id="KW-1185">Reference proteome</keyword>
<name>A0AAW0H3L9_MYOGA</name>
<evidence type="ECO:0000256" key="2">
    <source>
        <dbReference type="ARBA" id="ARBA00022737"/>
    </source>
</evidence>
<dbReference type="InterPro" id="IPR032675">
    <property type="entry name" value="LRR_dom_sf"/>
</dbReference>
<dbReference type="PANTHER" id="PTHR14224">
    <property type="entry name" value="SIMILAR TO PREFERENTIALLY EXPRESSED ANTIGEN IN MELANOMA-LIKE 3"/>
    <property type="match status" value="1"/>
</dbReference>
<protein>
    <submittedName>
        <fullName evidence="3">Uncharacterized protein</fullName>
    </submittedName>
</protein>
<dbReference type="InterPro" id="IPR050694">
    <property type="entry name" value="LRRC14/PRAME"/>
</dbReference>
<dbReference type="SUPFAM" id="SSF52047">
    <property type="entry name" value="RNI-like"/>
    <property type="match status" value="1"/>
</dbReference>
<evidence type="ECO:0000256" key="1">
    <source>
        <dbReference type="ARBA" id="ARBA00022614"/>
    </source>
</evidence>
<evidence type="ECO:0000313" key="4">
    <source>
        <dbReference type="Proteomes" id="UP001488838"/>
    </source>
</evidence>
<dbReference type="Gene3D" id="3.80.10.10">
    <property type="entry name" value="Ribonuclease Inhibitor"/>
    <property type="match status" value="1"/>
</dbReference>
<keyword evidence="1" id="KW-0433">Leucine-rich repeat</keyword>
<comment type="caution">
    <text evidence="3">The sequence shown here is derived from an EMBL/GenBank/DDBJ whole genome shotgun (WGS) entry which is preliminary data.</text>
</comment>
<sequence length="367" mass="41561">MSSPPTLQKLTIKCLLKNEALTNASLKILPKAFFPPLFKDAFTGKQTNIIRAMVAAWPFPCLPVGSLMKTPNLKTLKAVLGGLDLLINQKDRPSSWILQELDLRDAQHNFWTFWVGTEDGGCSPDVISETRPVVHGPRRGEKQVVTVCMNLFLNTSHLSKYLKYFYWWAKKRKDVVQVMCPKMEFGATPLYNPLMLLEVFEPSSIEEFTVNARWDLITLEMIAPGLGQMKNLQKILLNGICVPMEWFGNRKMVKQCITEIINQVPELKKIQHLQLNDVCFLNERLDQVLRCVESPLETLEITRCSLSNADMSYLSQCPSITKLKHLDLSGEPARKTDSYSTDIKTEGLYDHGFQISALACLSQCTSS</sequence>
<dbReference type="GO" id="GO:0005737">
    <property type="term" value="C:cytoplasm"/>
    <property type="evidence" value="ECO:0007669"/>
    <property type="project" value="TreeGrafter"/>
</dbReference>